<evidence type="ECO:0000313" key="1">
    <source>
        <dbReference type="EMBL" id="EGT34734.1"/>
    </source>
</evidence>
<protein>
    <submittedName>
        <fullName evidence="1">Uncharacterized protein</fullName>
    </submittedName>
</protein>
<reference evidence="2" key="1">
    <citation type="submission" date="2011-07" db="EMBL/GenBank/DDBJ databases">
        <authorList>
            <consortium name="Caenorhabditis brenneri Sequencing and Analysis Consortium"/>
            <person name="Wilson R.K."/>
        </authorList>
    </citation>
    <scope>NUCLEOTIDE SEQUENCE [LARGE SCALE GENOMIC DNA]</scope>
    <source>
        <strain evidence="2">PB2801</strain>
    </source>
</reference>
<dbReference type="HOGENOM" id="CLU_080799_0_0_1"/>
<gene>
    <name evidence="1" type="ORF">CAEBREN_04758</name>
</gene>
<sequence length="246" mass="28519">MSHDSAENHLFSAEFIDSFRFENHIIIRFQFTNRSENGGDLTIRVSTCSSGCSVRWLLFKNLTTINLCSVSKESEVLCVAVPFVAFYQHDEVSLNIHCKLGRNKKNHLLQPTVHSVIEQNLNQEAIPEASTTKMIHFSKSMEELELKSIEYLDEQKSIRIMQSLLTVFCCSEIPKSPDFSNFRRTFPEFLENDFYTWRLFVGVDRFDGVLVYTRNEEDNTKSFVIAKHASLCRNFIEIMNEKCFGN</sequence>
<keyword evidence="2" id="KW-1185">Reference proteome</keyword>
<name>G0MKT8_CAEBE</name>
<dbReference type="eggNOG" id="ENOG502THSH">
    <property type="taxonomic scope" value="Eukaryota"/>
</dbReference>
<dbReference type="OrthoDB" id="5812243at2759"/>
<proteinExistence type="predicted"/>
<dbReference type="InParanoid" id="G0MKT8"/>
<dbReference type="FunCoup" id="G0MKT8">
    <property type="interactions" value="1901"/>
</dbReference>
<evidence type="ECO:0000313" key="2">
    <source>
        <dbReference type="Proteomes" id="UP000008068"/>
    </source>
</evidence>
<accession>G0MKT8</accession>
<dbReference type="AlphaFoldDB" id="G0MKT8"/>
<dbReference type="EMBL" id="GL379799">
    <property type="protein sequence ID" value="EGT34734.1"/>
    <property type="molecule type" value="Genomic_DNA"/>
</dbReference>
<dbReference type="Proteomes" id="UP000008068">
    <property type="component" value="Unassembled WGS sequence"/>
</dbReference>
<organism evidence="2">
    <name type="scientific">Caenorhabditis brenneri</name>
    <name type="common">Nematode worm</name>
    <dbReference type="NCBI Taxonomy" id="135651"/>
    <lineage>
        <taxon>Eukaryota</taxon>
        <taxon>Metazoa</taxon>
        <taxon>Ecdysozoa</taxon>
        <taxon>Nematoda</taxon>
        <taxon>Chromadorea</taxon>
        <taxon>Rhabditida</taxon>
        <taxon>Rhabditina</taxon>
        <taxon>Rhabditomorpha</taxon>
        <taxon>Rhabditoidea</taxon>
        <taxon>Rhabditidae</taxon>
        <taxon>Peloderinae</taxon>
        <taxon>Caenorhabditis</taxon>
    </lineage>
</organism>
<dbReference type="OMA" id="NDFDTWR"/>